<dbReference type="PROSITE" id="PS01081">
    <property type="entry name" value="HTH_TETR_1"/>
    <property type="match status" value="1"/>
</dbReference>
<dbReference type="PATRIC" id="fig|1619248.3.peg.341"/>
<accession>A0A0F1B4H5</accession>
<reference evidence="4 5" key="1">
    <citation type="submission" date="2015-03" db="EMBL/GenBank/DDBJ databases">
        <authorList>
            <person name="McCorrison J."/>
            <person name="Sanka R."/>
            <person name="Adams M."/>
            <person name="Brinkac L."/>
            <person name="Nierman W."/>
            <person name="Sutton G."/>
            <person name="Nelson K."/>
            <person name="Kiedrowski L."/>
            <person name="Guerrero D."/>
            <person name="Bonomo R."/>
        </authorList>
    </citation>
    <scope>NUCLEOTIDE SEQUENCE [LARGE SCALE GENOMIC DNA]</scope>
    <source>
        <strain evidence="4 5">35699</strain>
    </source>
</reference>
<feature type="domain" description="HTH tetR-type" evidence="3">
    <location>
        <begin position="10"/>
        <end position="70"/>
    </location>
</feature>
<dbReference type="Pfam" id="PF00440">
    <property type="entry name" value="TetR_N"/>
    <property type="match status" value="1"/>
</dbReference>
<comment type="caution">
    <text evidence="4">The sequence shown here is derived from an EMBL/GenBank/DDBJ whole genome shotgun (WGS) entry which is preliminary data.</text>
</comment>
<evidence type="ECO:0000313" key="5">
    <source>
        <dbReference type="Proteomes" id="UP000033352"/>
    </source>
</evidence>
<name>A0A0F1B4H5_9ENTR</name>
<evidence type="ECO:0000256" key="2">
    <source>
        <dbReference type="PROSITE-ProRule" id="PRU00335"/>
    </source>
</evidence>
<evidence type="ECO:0000259" key="3">
    <source>
        <dbReference type="PROSITE" id="PS50977"/>
    </source>
</evidence>
<dbReference type="RefSeq" id="WP_023110675.1">
    <property type="nucleotide sequence ID" value="NZ_JZYX01000011.1"/>
</dbReference>
<organism evidence="4 5">
    <name type="scientific">Enterobacter sichuanensis</name>
    <dbReference type="NCBI Taxonomy" id="2071710"/>
    <lineage>
        <taxon>Bacteria</taxon>
        <taxon>Pseudomonadati</taxon>
        <taxon>Pseudomonadota</taxon>
        <taxon>Gammaproteobacteria</taxon>
        <taxon>Enterobacterales</taxon>
        <taxon>Enterobacteriaceae</taxon>
        <taxon>Enterobacter</taxon>
        <taxon>Enterobacter cloacae complex</taxon>
    </lineage>
</organism>
<sequence length="201" mass="21520">MAQKRAEMIEETRAKLISAARAAFATVGYADSSMDELTAQAGLTRGALYHHFGGKKGLLEAVIAQIDAEISGRLAVIVEEAESTWDGFVQECIGYIKMAVEPEVQRIVLLDGPAVLGDPSQWPSQNVCIVNTRRSLQKLIEEAVIRPVDPLATARLINGALLGASLWIASADDPRAASEKAVQGFLVLVAGLRRDTSPAQP</sequence>
<feature type="DNA-binding region" description="H-T-H motif" evidence="2">
    <location>
        <begin position="33"/>
        <end position="52"/>
    </location>
</feature>
<dbReference type="EMBL" id="JZYX01000011">
    <property type="protein sequence ID" value="KJN29246.1"/>
    <property type="molecule type" value="Genomic_DNA"/>
</dbReference>
<proteinExistence type="predicted"/>
<evidence type="ECO:0000313" key="4">
    <source>
        <dbReference type="EMBL" id="KJN29246.1"/>
    </source>
</evidence>
<dbReference type="OrthoDB" id="5293556at2"/>
<dbReference type="SUPFAM" id="SSF46689">
    <property type="entry name" value="Homeodomain-like"/>
    <property type="match status" value="1"/>
</dbReference>
<dbReference type="PRINTS" id="PR00455">
    <property type="entry name" value="HTHTETR"/>
</dbReference>
<gene>
    <name evidence="4" type="ORF">SS37_06900</name>
</gene>
<dbReference type="AlphaFoldDB" id="A0A0F1B4H5"/>
<keyword evidence="1 2" id="KW-0238">DNA-binding</keyword>
<dbReference type="PROSITE" id="PS50977">
    <property type="entry name" value="HTH_TETR_2"/>
    <property type="match status" value="1"/>
</dbReference>
<dbReference type="Gene3D" id="1.10.357.10">
    <property type="entry name" value="Tetracycline Repressor, domain 2"/>
    <property type="match status" value="1"/>
</dbReference>
<protein>
    <submittedName>
        <fullName evidence="4">TetR family transcriptional regulator</fullName>
    </submittedName>
</protein>
<dbReference type="GO" id="GO:0000976">
    <property type="term" value="F:transcription cis-regulatory region binding"/>
    <property type="evidence" value="ECO:0007669"/>
    <property type="project" value="TreeGrafter"/>
</dbReference>
<dbReference type="Pfam" id="PF21351">
    <property type="entry name" value="TetR_C_41"/>
    <property type="match status" value="1"/>
</dbReference>
<dbReference type="InterPro" id="IPR049484">
    <property type="entry name" value="Rv0078-like_C"/>
</dbReference>
<dbReference type="InterPro" id="IPR001647">
    <property type="entry name" value="HTH_TetR"/>
</dbReference>
<dbReference type="Proteomes" id="UP000033352">
    <property type="component" value="Unassembled WGS sequence"/>
</dbReference>
<evidence type="ECO:0000256" key="1">
    <source>
        <dbReference type="ARBA" id="ARBA00023125"/>
    </source>
</evidence>
<dbReference type="GO" id="GO:0003700">
    <property type="term" value="F:DNA-binding transcription factor activity"/>
    <property type="evidence" value="ECO:0007669"/>
    <property type="project" value="TreeGrafter"/>
</dbReference>
<dbReference type="InterPro" id="IPR050109">
    <property type="entry name" value="HTH-type_TetR-like_transc_reg"/>
</dbReference>
<dbReference type="InterPro" id="IPR023772">
    <property type="entry name" value="DNA-bd_HTH_TetR-type_CS"/>
</dbReference>
<dbReference type="PANTHER" id="PTHR30055:SF223">
    <property type="entry name" value="HTH-TYPE TRANSCRIPTIONAL REGULATOR UIDR"/>
    <property type="match status" value="1"/>
</dbReference>
<dbReference type="PANTHER" id="PTHR30055">
    <property type="entry name" value="HTH-TYPE TRANSCRIPTIONAL REGULATOR RUTR"/>
    <property type="match status" value="1"/>
</dbReference>
<dbReference type="InterPro" id="IPR009057">
    <property type="entry name" value="Homeodomain-like_sf"/>
</dbReference>